<evidence type="ECO:0000256" key="2">
    <source>
        <dbReference type="SAM" id="Phobius"/>
    </source>
</evidence>
<organism evidence="5 6">
    <name type="scientific">Stichopus japonicus</name>
    <name type="common">Sea cucumber</name>
    <dbReference type="NCBI Taxonomy" id="307972"/>
    <lineage>
        <taxon>Eukaryota</taxon>
        <taxon>Metazoa</taxon>
        <taxon>Echinodermata</taxon>
        <taxon>Eleutherozoa</taxon>
        <taxon>Echinozoa</taxon>
        <taxon>Holothuroidea</taxon>
        <taxon>Aspidochirotacea</taxon>
        <taxon>Aspidochirotida</taxon>
        <taxon>Stichopodidae</taxon>
        <taxon>Apostichopus</taxon>
    </lineage>
</organism>
<dbReference type="Pfam" id="PF00041">
    <property type="entry name" value="fn3"/>
    <property type="match status" value="1"/>
</dbReference>
<dbReference type="OrthoDB" id="66620at2759"/>
<feature type="disulfide bond" evidence="1">
    <location>
        <begin position="261"/>
        <end position="270"/>
    </location>
</feature>
<dbReference type="EMBL" id="MRZV01000291">
    <property type="protein sequence ID" value="PIK53356.1"/>
    <property type="molecule type" value="Genomic_DNA"/>
</dbReference>
<dbReference type="InterPro" id="IPR013783">
    <property type="entry name" value="Ig-like_fold"/>
</dbReference>
<sequence length="684" mass="76295">MAADMGIYYKLLPSVMCFIVVWLIGNAEEPIKVTLLATSYMYSGSSNNLGYQCYVSEPGLNIETDVTMTFTRHVWTRNTESENSDPPEAEYHGHSLWPRYRVDWNNVQNNNVFGVFDCTAHVAGKIDTTVSHIRLRSDADVLPVNRLLSQTFNIGDTEVSIDMMSPTGRDVSTFRWKRDNRPISSTDGLSNYTIMRPLQLDDAGVYECYISGKRKSAKQALNLLIVRACPATRWGPPACIGVCTSCYNGGICDENTGKCVCPPGFNGSECKKEIDFSYLFGNLYSFTRYSIRICSTDHIRLSDSTIYIKQNPGIPGRVTCVAVEGPGGDLDSLDLVASRDQHELMVNGIVSESSINKDSTNSRSRTFIITNVSEGDKLYCQLRKNDQNMAMFKVTVEVYDLPLLKSSPEVVSIFGPLITISWSPWEEGINDGDGPVVGYTLYFREDKVTRWSKSGYVSASEPREYIYTNLEPETSYMFSVAAVREGDGGEGPRGPSLNVTTRCKVPLSPVNPSATIDSESFTVVISWKFRVTHLTIYCNAFRFGVYGEVPSWQLRKGVVERDSRTPLKRKSRTIKPKHNNKGVIHELALICKLPSSAANYRRCVKDNAGTTQLIYRYCVKGDARKDNAAQLTMRFVSLRTLRCDDLAQAQAATQRSCRMHAGTSSYAAQLQSALLDALHKPKII</sequence>
<dbReference type="InterPro" id="IPR036116">
    <property type="entry name" value="FN3_sf"/>
</dbReference>
<dbReference type="CDD" id="cd00054">
    <property type="entry name" value="EGF_CA"/>
    <property type="match status" value="1"/>
</dbReference>
<dbReference type="CDD" id="cd00063">
    <property type="entry name" value="FN3"/>
    <property type="match status" value="1"/>
</dbReference>
<dbReference type="PROSITE" id="PS00022">
    <property type="entry name" value="EGF_1"/>
    <property type="match status" value="1"/>
</dbReference>
<dbReference type="Proteomes" id="UP000230750">
    <property type="component" value="Unassembled WGS sequence"/>
</dbReference>
<keyword evidence="5" id="KW-0808">Transferase</keyword>
<protein>
    <submittedName>
        <fullName evidence="5">Putative tyrosine-protein kinase</fullName>
    </submittedName>
</protein>
<proteinExistence type="predicted"/>
<dbReference type="PANTHER" id="PTHR26391">
    <property type="entry name" value="INACTIVE TYROSINE-PROTEIN KINASE 7"/>
    <property type="match status" value="1"/>
</dbReference>
<keyword evidence="2" id="KW-1133">Transmembrane helix</keyword>
<evidence type="ECO:0000259" key="3">
    <source>
        <dbReference type="PROSITE" id="PS50026"/>
    </source>
</evidence>
<evidence type="ECO:0000313" key="6">
    <source>
        <dbReference type="Proteomes" id="UP000230750"/>
    </source>
</evidence>
<dbReference type="PROSITE" id="PS01186">
    <property type="entry name" value="EGF_2"/>
    <property type="match status" value="1"/>
</dbReference>
<keyword evidence="5" id="KW-0418">Kinase</keyword>
<accession>A0A2G8KZB0</accession>
<dbReference type="PROSITE" id="PS50026">
    <property type="entry name" value="EGF_3"/>
    <property type="match status" value="1"/>
</dbReference>
<dbReference type="InterPro" id="IPR036179">
    <property type="entry name" value="Ig-like_dom_sf"/>
</dbReference>
<evidence type="ECO:0000256" key="1">
    <source>
        <dbReference type="PROSITE-ProRule" id="PRU00076"/>
    </source>
</evidence>
<dbReference type="Gene3D" id="2.170.300.10">
    <property type="entry name" value="Tie2 ligand-binding domain superfamily"/>
    <property type="match status" value="1"/>
</dbReference>
<name>A0A2G8KZB0_STIJA</name>
<evidence type="ECO:0000259" key="4">
    <source>
        <dbReference type="PROSITE" id="PS50853"/>
    </source>
</evidence>
<dbReference type="AlphaFoldDB" id="A0A2G8KZB0"/>
<reference evidence="5 6" key="1">
    <citation type="journal article" date="2017" name="PLoS Biol.">
        <title>The sea cucumber genome provides insights into morphological evolution and visceral regeneration.</title>
        <authorList>
            <person name="Zhang X."/>
            <person name="Sun L."/>
            <person name="Yuan J."/>
            <person name="Sun Y."/>
            <person name="Gao Y."/>
            <person name="Zhang L."/>
            <person name="Li S."/>
            <person name="Dai H."/>
            <person name="Hamel J.F."/>
            <person name="Liu C."/>
            <person name="Yu Y."/>
            <person name="Liu S."/>
            <person name="Lin W."/>
            <person name="Guo K."/>
            <person name="Jin S."/>
            <person name="Xu P."/>
            <person name="Storey K.B."/>
            <person name="Huan P."/>
            <person name="Zhang T."/>
            <person name="Zhou Y."/>
            <person name="Zhang J."/>
            <person name="Lin C."/>
            <person name="Li X."/>
            <person name="Xing L."/>
            <person name="Huo D."/>
            <person name="Sun M."/>
            <person name="Wang L."/>
            <person name="Mercier A."/>
            <person name="Li F."/>
            <person name="Yang H."/>
            <person name="Xiang J."/>
        </authorList>
    </citation>
    <scope>NUCLEOTIDE SEQUENCE [LARGE SCALE GENOMIC DNA]</scope>
    <source>
        <strain evidence="5">Shaxun</strain>
        <tissue evidence="5">Muscle</tissue>
    </source>
</reference>
<keyword evidence="1" id="KW-0245">EGF-like domain</keyword>
<comment type="caution">
    <text evidence="1">Lacks conserved residue(s) required for the propagation of feature annotation.</text>
</comment>
<gene>
    <name evidence="5" type="ORF">BSL78_09773</name>
</gene>
<dbReference type="SUPFAM" id="SSF49265">
    <property type="entry name" value="Fibronectin type III"/>
    <property type="match status" value="1"/>
</dbReference>
<dbReference type="InterPro" id="IPR003961">
    <property type="entry name" value="FN3_dom"/>
</dbReference>
<dbReference type="SUPFAM" id="SSF48726">
    <property type="entry name" value="Immunoglobulin"/>
    <property type="match status" value="1"/>
</dbReference>
<keyword evidence="6" id="KW-1185">Reference proteome</keyword>
<feature type="domain" description="EGF-like" evidence="3">
    <location>
        <begin position="240"/>
        <end position="271"/>
    </location>
</feature>
<dbReference type="STRING" id="307972.A0A2G8KZB0"/>
<dbReference type="GO" id="GO:0016301">
    <property type="term" value="F:kinase activity"/>
    <property type="evidence" value="ECO:0007669"/>
    <property type="project" value="UniProtKB-KW"/>
</dbReference>
<dbReference type="PROSITE" id="PS50853">
    <property type="entry name" value="FN3"/>
    <property type="match status" value="1"/>
</dbReference>
<dbReference type="InterPro" id="IPR000742">
    <property type="entry name" value="EGF"/>
</dbReference>
<feature type="domain" description="Fibronectin type-III" evidence="4">
    <location>
        <begin position="404"/>
        <end position="504"/>
    </location>
</feature>
<keyword evidence="2" id="KW-0812">Transmembrane</keyword>
<feature type="transmembrane region" description="Helical" evidence="2">
    <location>
        <begin position="7"/>
        <end position="25"/>
    </location>
</feature>
<dbReference type="CDD" id="cd00096">
    <property type="entry name" value="Ig"/>
    <property type="match status" value="1"/>
</dbReference>
<keyword evidence="2" id="KW-0472">Membrane</keyword>
<keyword evidence="1" id="KW-1015">Disulfide bond</keyword>
<dbReference type="Gene3D" id="2.60.40.10">
    <property type="entry name" value="Immunoglobulins"/>
    <property type="match status" value="2"/>
</dbReference>
<evidence type="ECO:0000313" key="5">
    <source>
        <dbReference type="EMBL" id="PIK53356.1"/>
    </source>
</evidence>
<dbReference type="PANTHER" id="PTHR26391:SF18">
    <property type="entry name" value="PROTEIN KINASE RECEPTOR TIE-1, PUTATIVE-RELATED"/>
    <property type="match status" value="1"/>
</dbReference>
<comment type="caution">
    <text evidence="5">The sequence shown here is derived from an EMBL/GenBank/DDBJ whole genome shotgun (WGS) entry which is preliminary data.</text>
</comment>
<dbReference type="SMART" id="SM00060">
    <property type="entry name" value="FN3"/>
    <property type="match status" value="1"/>
</dbReference>